<evidence type="ECO:0000256" key="4">
    <source>
        <dbReference type="ARBA" id="ARBA00022448"/>
    </source>
</evidence>
<dbReference type="InterPro" id="IPR047196">
    <property type="entry name" value="YidC_ALB_C"/>
</dbReference>
<protein>
    <recommendedName>
        <fullName evidence="3">Membrane protein insertase YidC</fullName>
    </recommendedName>
    <alternativeName>
        <fullName evidence="12">Foldase YidC</fullName>
    </alternativeName>
    <alternativeName>
        <fullName evidence="11">Membrane integrase YidC</fullName>
    </alternativeName>
</protein>
<evidence type="ECO:0000256" key="10">
    <source>
        <dbReference type="ARBA" id="ARBA00023186"/>
    </source>
</evidence>
<evidence type="ECO:0000259" key="16">
    <source>
        <dbReference type="Pfam" id="PF02096"/>
    </source>
</evidence>
<comment type="similarity">
    <text evidence="2">Belongs to the OXA1/ALB3/YidC family. Type 1 subfamily.</text>
</comment>
<dbReference type="RefSeq" id="WP_097191733.1">
    <property type="nucleotide sequence ID" value="NZ_OBKZ01000015.1"/>
</dbReference>
<evidence type="ECO:0000256" key="11">
    <source>
        <dbReference type="ARBA" id="ARBA00033245"/>
    </source>
</evidence>
<dbReference type="PANTHER" id="PTHR12428:SF65">
    <property type="entry name" value="CYTOCHROME C OXIDASE ASSEMBLY PROTEIN COX18, MITOCHONDRIAL"/>
    <property type="match status" value="1"/>
</dbReference>
<proteinExistence type="inferred from homology"/>
<keyword evidence="15" id="KW-0732">Signal</keyword>
<feature type="transmembrane region" description="Helical" evidence="14">
    <location>
        <begin position="452"/>
        <end position="474"/>
    </location>
</feature>
<feature type="chain" id="PRO_5043802459" description="Membrane protein insertase YidC" evidence="15">
    <location>
        <begin position="27"/>
        <end position="528"/>
    </location>
</feature>
<accession>A0AAX2H7Z4</accession>
<dbReference type="CDD" id="cd20070">
    <property type="entry name" value="5TM_YidC_Alb3"/>
    <property type="match status" value="1"/>
</dbReference>
<evidence type="ECO:0000256" key="3">
    <source>
        <dbReference type="ARBA" id="ARBA00015325"/>
    </source>
</evidence>
<keyword evidence="4" id="KW-0813">Transport</keyword>
<feature type="transmembrane region" description="Helical" evidence="14">
    <location>
        <begin position="402"/>
        <end position="419"/>
    </location>
</feature>
<evidence type="ECO:0000256" key="14">
    <source>
        <dbReference type="SAM" id="Phobius"/>
    </source>
</evidence>
<evidence type="ECO:0000256" key="7">
    <source>
        <dbReference type="ARBA" id="ARBA00022927"/>
    </source>
</evidence>
<evidence type="ECO:0000256" key="2">
    <source>
        <dbReference type="ARBA" id="ARBA00010527"/>
    </source>
</evidence>
<evidence type="ECO:0000256" key="5">
    <source>
        <dbReference type="ARBA" id="ARBA00022475"/>
    </source>
</evidence>
<dbReference type="GO" id="GO:0051205">
    <property type="term" value="P:protein insertion into membrane"/>
    <property type="evidence" value="ECO:0007669"/>
    <property type="project" value="TreeGrafter"/>
</dbReference>
<comment type="caution">
    <text evidence="17">The sequence shown here is derived from an EMBL/GenBank/DDBJ whole genome shotgun (WGS) entry which is preliminary data.</text>
</comment>
<feature type="transmembrane region" description="Helical" evidence="14">
    <location>
        <begin position="320"/>
        <end position="342"/>
    </location>
</feature>
<dbReference type="InterPro" id="IPR038221">
    <property type="entry name" value="YidC_periplasmic_sf"/>
</dbReference>
<keyword evidence="5" id="KW-1003">Cell membrane</keyword>
<dbReference type="InterPro" id="IPR001708">
    <property type="entry name" value="YidC/ALB3/OXA1/COX18"/>
</dbReference>
<dbReference type="PRINTS" id="PR01900">
    <property type="entry name" value="YIDCPROTEIN"/>
</dbReference>
<dbReference type="InterPro" id="IPR028055">
    <property type="entry name" value="YidC/Oxa/ALB_C"/>
</dbReference>
<comment type="subcellular location">
    <subcellularLocation>
        <location evidence="1">Cell membrane</location>
        <topology evidence="1">Multi-pass membrane protein</topology>
    </subcellularLocation>
    <subcellularLocation>
        <location evidence="13">Membrane</location>
        <topology evidence="13">Multi-pass membrane protein</topology>
    </subcellularLocation>
</comment>
<keyword evidence="7" id="KW-0653">Protein transport</keyword>
<evidence type="ECO:0000256" key="6">
    <source>
        <dbReference type="ARBA" id="ARBA00022692"/>
    </source>
</evidence>
<evidence type="ECO:0000313" key="18">
    <source>
        <dbReference type="Proteomes" id="UP000219564"/>
    </source>
</evidence>
<reference evidence="17 18" key="1">
    <citation type="submission" date="2017-08" db="EMBL/GenBank/DDBJ databases">
        <authorList>
            <person name="Chaillou S."/>
        </authorList>
    </citation>
    <scope>NUCLEOTIDE SEQUENCE [LARGE SCALE GENOMIC DNA]</scope>
    <source>
        <strain evidence="17 18">MFPA15A1205</strain>
    </source>
</reference>
<dbReference type="GO" id="GO:0015031">
    <property type="term" value="P:protein transport"/>
    <property type="evidence" value="ECO:0007669"/>
    <property type="project" value="UniProtKB-KW"/>
</dbReference>
<dbReference type="Proteomes" id="UP000219564">
    <property type="component" value="Unassembled WGS sequence"/>
</dbReference>
<dbReference type="EMBL" id="OBKZ01000015">
    <property type="protein sequence ID" value="SOB51993.1"/>
    <property type="molecule type" value="Genomic_DNA"/>
</dbReference>
<feature type="domain" description="Membrane insertase YidC/Oxa/ALB C-terminal" evidence="16">
    <location>
        <begin position="328"/>
        <end position="526"/>
    </location>
</feature>
<evidence type="ECO:0000256" key="9">
    <source>
        <dbReference type="ARBA" id="ARBA00023136"/>
    </source>
</evidence>
<dbReference type="PANTHER" id="PTHR12428">
    <property type="entry name" value="OXA1"/>
    <property type="match status" value="1"/>
</dbReference>
<keyword evidence="10" id="KW-0143">Chaperone</keyword>
<keyword evidence="9 14" id="KW-0472">Membrane</keyword>
<evidence type="ECO:0000256" key="15">
    <source>
        <dbReference type="SAM" id="SignalP"/>
    </source>
</evidence>
<evidence type="ECO:0000256" key="1">
    <source>
        <dbReference type="ARBA" id="ARBA00004651"/>
    </source>
</evidence>
<organism evidence="17 18">
    <name type="scientific">Pseudomonas lundensis</name>
    <dbReference type="NCBI Taxonomy" id="86185"/>
    <lineage>
        <taxon>Bacteria</taxon>
        <taxon>Pseudomonadati</taxon>
        <taxon>Pseudomonadota</taxon>
        <taxon>Gammaproteobacteria</taxon>
        <taxon>Pseudomonadales</taxon>
        <taxon>Pseudomonadaceae</taxon>
        <taxon>Pseudomonas</taxon>
    </lineage>
</organism>
<dbReference type="AlphaFoldDB" id="A0AAX2H7Z4"/>
<name>A0AAX2H7Z4_9PSED</name>
<dbReference type="GO" id="GO:0032977">
    <property type="term" value="F:membrane insertase activity"/>
    <property type="evidence" value="ECO:0007669"/>
    <property type="project" value="InterPro"/>
</dbReference>
<dbReference type="NCBIfam" id="TIGR03592">
    <property type="entry name" value="yidC_oxa1_cterm"/>
    <property type="match status" value="1"/>
</dbReference>
<keyword evidence="6 13" id="KW-0812">Transmembrane</keyword>
<evidence type="ECO:0000313" key="17">
    <source>
        <dbReference type="EMBL" id="SOB51993.1"/>
    </source>
</evidence>
<evidence type="ECO:0000256" key="13">
    <source>
        <dbReference type="RuleBase" id="RU003945"/>
    </source>
</evidence>
<keyword evidence="8 14" id="KW-1133">Transmembrane helix</keyword>
<feature type="signal peptide" evidence="15">
    <location>
        <begin position="1"/>
        <end position="26"/>
    </location>
</feature>
<sequence>MPNYQNKYLSLLSAWLLLLCAFSVTANESQGISLKNNTLDITFDRSTGNVDHWRLPGVKNADGQLQDMAAPTGQLFALQGQLAGKPLQEWEQLAQGWTLEQQTSQEVVLSLKSTELPFILKKTWRLSEHAWRADFDVSLELPAAHRADGDHLELQVGPGVGEKPVSGLGMGQSIYSFTQLVYNTAQGVSTVRLGGEDEPSQFSSSSLTDWDWVGLESRYLAMILVPTKASQKPLQWTAKAPEQSESKQMPASFLTSIFIELPIEQSQELSTQTYSWNVFGGGKAYGALTEANPDLGGVLFSGLWDWLRGLSLFIMKVLQFIHAVIGSWGLSIILLAVLVRLAMYPIAKNAMTAQKKFAMVQARLQPQLEDIRRRYKGGEQSERILELYESNNVSPLAGMKPLLIILIQVPVFVSLYHLLGQTFELRDASFLWIKTLAEPDQLFSWGIDLPVLGAYFNLLPVLMALTTLLSIKVASASGAKTSLKQIMTSLLMGLGFFVLFYSFPAGMVLYWTSANILQVLHQKIMKAE</sequence>
<evidence type="ECO:0000256" key="8">
    <source>
        <dbReference type="ARBA" id="ARBA00022989"/>
    </source>
</evidence>
<evidence type="ECO:0000256" key="12">
    <source>
        <dbReference type="ARBA" id="ARBA00033342"/>
    </source>
</evidence>
<feature type="transmembrane region" description="Helical" evidence="14">
    <location>
        <begin position="486"/>
        <end position="511"/>
    </location>
</feature>
<gene>
    <name evidence="17" type="ORF">PLUA15_220086</name>
</gene>
<dbReference type="Pfam" id="PF02096">
    <property type="entry name" value="60KD_IMP"/>
    <property type="match status" value="1"/>
</dbReference>
<dbReference type="Gene3D" id="2.70.98.90">
    <property type="match status" value="1"/>
</dbReference>
<dbReference type="GO" id="GO:0005886">
    <property type="term" value="C:plasma membrane"/>
    <property type="evidence" value="ECO:0007669"/>
    <property type="project" value="UniProtKB-SubCell"/>
</dbReference>